<dbReference type="InterPro" id="IPR029066">
    <property type="entry name" value="PLP-binding_barrel"/>
</dbReference>
<name>A0ABV3Y271_9ACTN</name>
<dbReference type="PANTHER" id="PTHR43727">
    <property type="entry name" value="DIAMINOPIMELATE DECARBOXYLASE"/>
    <property type="match status" value="1"/>
</dbReference>
<comment type="caution">
    <text evidence="9">The sequence shown here is derived from an EMBL/GenBank/DDBJ whole genome shotgun (WGS) entry which is preliminary data.</text>
</comment>
<evidence type="ECO:0000256" key="3">
    <source>
        <dbReference type="ARBA" id="ARBA00022898"/>
    </source>
</evidence>
<dbReference type="InterPro" id="IPR022644">
    <property type="entry name" value="De-COase2_N"/>
</dbReference>
<feature type="binding site" evidence="5">
    <location>
        <position position="323"/>
    </location>
    <ligand>
        <name>substrate</name>
    </ligand>
</feature>
<dbReference type="InterPro" id="IPR000183">
    <property type="entry name" value="Orn/DAP/Arg_de-COase"/>
</dbReference>
<feature type="modified residue" description="N6-(pyridoxal phosphate)lysine" evidence="5">
    <location>
        <position position="71"/>
    </location>
</feature>
<dbReference type="PANTHER" id="PTHR43727:SF2">
    <property type="entry name" value="GROUP IV DECARBOXYLASE"/>
    <property type="match status" value="1"/>
</dbReference>
<dbReference type="SUPFAM" id="SSF51419">
    <property type="entry name" value="PLP-binding barrel"/>
    <property type="match status" value="1"/>
</dbReference>
<dbReference type="EMBL" id="JBFSHR010000020">
    <property type="protein sequence ID" value="MEX6429615.1"/>
    <property type="molecule type" value="Genomic_DNA"/>
</dbReference>
<comment type="pathway">
    <text evidence="5 7">Amino-acid biosynthesis; L-lysine biosynthesis via DAP pathway; L-lysine from DL-2,6-diaminopimelate: step 1/1.</text>
</comment>
<feature type="binding site" evidence="5">
    <location>
        <position position="384"/>
    </location>
    <ligand>
        <name>substrate</name>
    </ligand>
</feature>
<evidence type="ECO:0000313" key="10">
    <source>
        <dbReference type="Proteomes" id="UP001560267"/>
    </source>
</evidence>
<dbReference type="SUPFAM" id="SSF50621">
    <property type="entry name" value="Alanine racemase C-terminal domain-like"/>
    <property type="match status" value="1"/>
</dbReference>
<dbReference type="CDD" id="cd06828">
    <property type="entry name" value="PLPDE_III_DapDC"/>
    <property type="match status" value="1"/>
</dbReference>
<accession>A0ABV3Y271</accession>
<feature type="domain" description="Orn/DAP/Arg decarboxylase 2 N-terminal" evidence="8">
    <location>
        <begin position="49"/>
        <end position="290"/>
    </location>
</feature>
<dbReference type="InterPro" id="IPR002986">
    <property type="entry name" value="DAP_deCOOHase_LysA"/>
</dbReference>
<dbReference type="Proteomes" id="UP001560267">
    <property type="component" value="Unassembled WGS sequence"/>
</dbReference>
<keyword evidence="10" id="KW-1185">Reference proteome</keyword>
<evidence type="ECO:0000256" key="7">
    <source>
        <dbReference type="RuleBase" id="RU003738"/>
    </source>
</evidence>
<feature type="binding site" evidence="5">
    <location>
        <position position="384"/>
    </location>
    <ligand>
        <name>pyridoxal 5'-phosphate</name>
        <dbReference type="ChEBI" id="CHEBI:597326"/>
    </ligand>
</feature>
<proteinExistence type="inferred from homology"/>
<dbReference type="Pfam" id="PF02784">
    <property type="entry name" value="Orn_Arg_deC_N"/>
    <property type="match status" value="1"/>
</dbReference>
<dbReference type="NCBIfam" id="TIGR01048">
    <property type="entry name" value="lysA"/>
    <property type="match status" value="1"/>
</dbReference>
<keyword evidence="2 5" id="KW-0210">Decarboxylase</keyword>
<keyword evidence="3 5" id="KW-0663">Pyridoxal phosphate</keyword>
<feature type="binding site" evidence="5">
    <location>
        <position position="286"/>
    </location>
    <ligand>
        <name>substrate</name>
    </ligand>
</feature>
<evidence type="ECO:0000256" key="6">
    <source>
        <dbReference type="NCBIfam" id="TIGR01048"/>
    </source>
</evidence>
<dbReference type="GO" id="GO:0008836">
    <property type="term" value="F:diaminopimelate decarboxylase activity"/>
    <property type="evidence" value="ECO:0007669"/>
    <property type="project" value="UniProtKB-EC"/>
</dbReference>
<dbReference type="RefSeq" id="WP_298384449.1">
    <property type="nucleotide sequence ID" value="NZ_JBFSHR010000020.1"/>
</dbReference>
<protein>
    <recommendedName>
        <fullName evidence="5 6">Diaminopimelate decarboxylase</fullName>
        <shortName evidence="5">DAP decarboxylase</shortName>
        <shortName evidence="5">DAPDC</shortName>
        <ecNumber evidence="5 6">4.1.1.20</ecNumber>
    </recommendedName>
</protein>
<dbReference type="Gene3D" id="2.40.37.10">
    <property type="entry name" value="Lyase, Ornithine Decarboxylase, Chain A, domain 1"/>
    <property type="match status" value="1"/>
</dbReference>
<evidence type="ECO:0000256" key="2">
    <source>
        <dbReference type="ARBA" id="ARBA00022793"/>
    </source>
</evidence>
<dbReference type="InterPro" id="IPR009006">
    <property type="entry name" value="Ala_racemase/Decarboxylase_C"/>
</dbReference>
<evidence type="ECO:0000256" key="1">
    <source>
        <dbReference type="ARBA" id="ARBA00001933"/>
    </source>
</evidence>
<dbReference type="HAMAP" id="MF_02120">
    <property type="entry name" value="LysA"/>
    <property type="match status" value="1"/>
</dbReference>
<reference evidence="9 10" key="1">
    <citation type="submission" date="2024-07" db="EMBL/GenBank/DDBJ databases">
        <title>Draft Genome Sequence of Ferrimicrobium acidiphilum Strain YE2023, Isolated from a Pulp of Bioleach Reactor.</title>
        <authorList>
            <person name="Elkina Y.A."/>
            <person name="Bulaeva A.G."/>
            <person name="Beletsky A.V."/>
            <person name="Mardanov A.V."/>
        </authorList>
    </citation>
    <scope>NUCLEOTIDE SEQUENCE [LARGE SCALE GENOMIC DNA]</scope>
    <source>
        <strain evidence="9 10">YE2023</strain>
    </source>
</reference>
<feature type="binding site" evidence="5">
    <location>
        <begin position="283"/>
        <end position="286"/>
    </location>
    <ligand>
        <name>pyridoxal 5'-phosphate</name>
        <dbReference type="ChEBI" id="CHEBI:597326"/>
    </ligand>
</feature>
<feature type="binding site" evidence="5">
    <location>
        <position position="355"/>
    </location>
    <ligand>
        <name>substrate</name>
    </ligand>
</feature>
<dbReference type="Gene3D" id="3.20.20.10">
    <property type="entry name" value="Alanine racemase"/>
    <property type="match status" value="1"/>
</dbReference>
<feature type="binding site" evidence="5">
    <location>
        <position position="245"/>
    </location>
    <ligand>
        <name>pyridoxal 5'-phosphate</name>
        <dbReference type="ChEBI" id="CHEBI:597326"/>
    </ligand>
</feature>
<comment type="catalytic activity">
    <reaction evidence="5 7">
        <text>meso-2,6-diaminopimelate + H(+) = L-lysine + CO2</text>
        <dbReference type="Rhea" id="RHEA:15101"/>
        <dbReference type="ChEBI" id="CHEBI:15378"/>
        <dbReference type="ChEBI" id="CHEBI:16526"/>
        <dbReference type="ChEBI" id="CHEBI:32551"/>
        <dbReference type="ChEBI" id="CHEBI:57791"/>
        <dbReference type="EC" id="4.1.1.20"/>
    </reaction>
</comment>
<dbReference type="PROSITE" id="PS00878">
    <property type="entry name" value="ODR_DC_2_1"/>
    <property type="match status" value="1"/>
</dbReference>
<dbReference type="PRINTS" id="PR01179">
    <property type="entry name" value="ODADCRBXLASE"/>
</dbReference>
<evidence type="ECO:0000256" key="4">
    <source>
        <dbReference type="ARBA" id="ARBA00023239"/>
    </source>
</evidence>
<sequence>MDQLGVLPAHLAPCTAQVDTTGELTIGGLSVSALVELYGSPLFIYDEEHLRAQMRASAQGFGQGRVIYASKAFPAVAMARIVAQEGLFWDAASLGELHAALRGGIEPAKIVLHGNNKSMEELSAAIEAQVGRLVVDSFDEIDRLEQLGTSRATRVWLRVTPGVEAHTHAYVRTGQQDSKFGFNLANGDAHRAIARVMASPRLSLTGLHCHIGSQVFALDSFRDAVAIMAELTLESGLDELCVGGGFGVAYLRDEHVPSVGAWTGWLREALCAHGLQEEQIFVEPGRAIVAASAVTVYTVGVIKRIPEVRTYVAVDGGMSDNPRPVLYGSGYEAFVPTRLFAPHDATVALVGKHCESGDVLVREARLPSDLSVGELVMTPVTGAYGYSMGSNYNRLPRPAVILVRDGRARIIVRRETLDDLFRLEADV</sequence>
<evidence type="ECO:0000313" key="9">
    <source>
        <dbReference type="EMBL" id="MEX6429615.1"/>
    </source>
</evidence>
<dbReference type="PRINTS" id="PR01181">
    <property type="entry name" value="DAPDCRBXLASE"/>
</dbReference>
<evidence type="ECO:0000259" key="8">
    <source>
        <dbReference type="Pfam" id="PF02784"/>
    </source>
</evidence>
<comment type="subunit">
    <text evidence="5">Homodimer.</text>
</comment>
<keyword evidence="4 5" id="KW-0456">Lyase</keyword>
<keyword evidence="5" id="KW-0028">Amino-acid biosynthesis</keyword>
<comment type="similarity">
    <text evidence="5">Belongs to the Orn/Lys/Arg decarboxylase class-II family. LysA subfamily.</text>
</comment>
<dbReference type="InterPro" id="IPR022653">
    <property type="entry name" value="De-COase2_pyr-phos_BS"/>
</dbReference>
<dbReference type="EC" id="4.1.1.20" evidence="5 6"/>
<evidence type="ECO:0000256" key="5">
    <source>
        <dbReference type="HAMAP-Rule" id="MF_02120"/>
    </source>
</evidence>
<feature type="binding site" evidence="5">
    <location>
        <position position="327"/>
    </location>
    <ligand>
        <name>substrate</name>
    </ligand>
</feature>
<gene>
    <name evidence="5 9" type="primary">lysA</name>
    <name evidence="9" type="ORF">AB6A68_07150</name>
</gene>
<organism evidence="9 10">
    <name type="scientific">Ferrimicrobium acidiphilum</name>
    <dbReference type="NCBI Taxonomy" id="121039"/>
    <lineage>
        <taxon>Bacteria</taxon>
        <taxon>Bacillati</taxon>
        <taxon>Actinomycetota</taxon>
        <taxon>Acidimicrobiia</taxon>
        <taxon>Acidimicrobiales</taxon>
        <taxon>Acidimicrobiaceae</taxon>
        <taxon>Ferrimicrobium</taxon>
    </lineage>
</organism>
<keyword evidence="5 7" id="KW-0457">Lysine biosynthesis</keyword>
<comment type="function">
    <text evidence="5">Specifically catalyzes the decarboxylation of meso-diaminopimelate (meso-DAP) to L-lysine.</text>
</comment>
<comment type="cofactor">
    <cofactor evidence="1 5 7">
        <name>pyridoxal 5'-phosphate</name>
        <dbReference type="ChEBI" id="CHEBI:597326"/>
    </cofactor>
</comment>